<dbReference type="EMBL" id="NHYD01001530">
    <property type="protein sequence ID" value="PPQ90835.1"/>
    <property type="molecule type" value="Genomic_DNA"/>
</dbReference>
<sequence>MSVTTKLGDDFLRIPKLDAAGTNWVVYRDRFLLSIDACGLGEHLDGTGEAPTNPHPAPTDGSLQMLTAEEKLAVAEYVKANKLWKQEEAIIYQQLVSTIPDTLFLKTRLLPTVEAICNIPNHSCHSPFPVHHRLNLLRRSQSIPGKPHGHRY</sequence>
<gene>
    <name evidence="1" type="ORF">CVT25_009458</name>
</gene>
<evidence type="ECO:0000313" key="1">
    <source>
        <dbReference type="EMBL" id="PPQ90835.1"/>
    </source>
</evidence>
<dbReference type="AlphaFoldDB" id="A0A409XJ86"/>
<dbReference type="OrthoDB" id="3269759at2759"/>
<comment type="caution">
    <text evidence="1">The sequence shown here is derived from an EMBL/GenBank/DDBJ whole genome shotgun (WGS) entry which is preliminary data.</text>
</comment>
<keyword evidence="2" id="KW-1185">Reference proteome</keyword>
<protein>
    <submittedName>
        <fullName evidence="1">Uncharacterized protein</fullName>
    </submittedName>
</protein>
<reference evidence="1 2" key="1">
    <citation type="journal article" date="2018" name="Evol. Lett.">
        <title>Horizontal gene cluster transfer increased hallucinogenic mushroom diversity.</title>
        <authorList>
            <person name="Reynolds H.T."/>
            <person name="Vijayakumar V."/>
            <person name="Gluck-Thaler E."/>
            <person name="Korotkin H.B."/>
            <person name="Matheny P.B."/>
            <person name="Slot J.C."/>
        </authorList>
    </citation>
    <scope>NUCLEOTIDE SEQUENCE [LARGE SCALE GENOMIC DNA]</scope>
    <source>
        <strain evidence="1 2">2631</strain>
    </source>
</reference>
<evidence type="ECO:0000313" key="2">
    <source>
        <dbReference type="Proteomes" id="UP000283269"/>
    </source>
</evidence>
<proteinExistence type="predicted"/>
<dbReference type="InParanoid" id="A0A409XJ86"/>
<accession>A0A409XJ86</accession>
<name>A0A409XJ86_PSICY</name>
<organism evidence="1 2">
    <name type="scientific">Psilocybe cyanescens</name>
    <dbReference type="NCBI Taxonomy" id="93625"/>
    <lineage>
        <taxon>Eukaryota</taxon>
        <taxon>Fungi</taxon>
        <taxon>Dikarya</taxon>
        <taxon>Basidiomycota</taxon>
        <taxon>Agaricomycotina</taxon>
        <taxon>Agaricomycetes</taxon>
        <taxon>Agaricomycetidae</taxon>
        <taxon>Agaricales</taxon>
        <taxon>Agaricineae</taxon>
        <taxon>Strophariaceae</taxon>
        <taxon>Psilocybe</taxon>
    </lineage>
</organism>
<dbReference type="Proteomes" id="UP000283269">
    <property type="component" value="Unassembled WGS sequence"/>
</dbReference>